<dbReference type="EMBL" id="BARS01044550">
    <property type="protein sequence ID" value="GAG37367.1"/>
    <property type="molecule type" value="Genomic_DNA"/>
</dbReference>
<protein>
    <submittedName>
        <fullName evidence="2">Uncharacterized protein</fullName>
    </submittedName>
</protein>
<comment type="caution">
    <text evidence="2">The sequence shown here is derived from an EMBL/GenBank/DDBJ whole genome shotgun (WGS) entry which is preliminary data.</text>
</comment>
<reference evidence="2" key="1">
    <citation type="journal article" date="2014" name="Front. Microbiol.">
        <title>High frequency of phylogenetically diverse reductive dehalogenase-homologous genes in deep subseafloor sedimentary metagenomes.</title>
        <authorList>
            <person name="Kawai M."/>
            <person name="Futagami T."/>
            <person name="Toyoda A."/>
            <person name="Takaki Y."/>
            <person name="Nishi S."/>
            <person name="Hori S."/>
            <person name="Arai W."/>
            <person name="Tsubouchi T."/>
            <person name="Morono Y."/>
            <person name="Uchiyama I."/>
            <person name="Ito T."/>
            <person name="Fujiyama A."/>
            <person name="Inagaki F."/>
            <person name="Takami H."/>
        </authorList>
    </citation>
    <scope>NUCLEOTIDE SEQUENCE</scope>
    <source>
        <strain evidence="2">Expedition CK06-06</strain>
    </source>
</reference>
<organism evidence="2">
    <name type="scientific">marine sediment metagenome</name>
    <dbReference type="NCBI Taxonomy" id="412755"/>
    <lineage>
        <taxon>unclassified sequences</taxon>
        <taxon>metagenomes</taxon>
        <taxon>ecological metagenomes</taxon>
    </lineage>
</organism>
<evidence type="ECO:0000313" key="2">
    <source>
        <dbReference type="EMBL" id="GAG37367.1"/>
    </source>
</evidence>
<feature type="non-terminal residue" evidence="2">
    <location>
        <position position="120"/>
    </location>
</feature>
<feature type="compositionally biased region" description="Basic and acidic residues" evidence="1">
    <location>
        <begin position="31"/>
        <end position="45"/>
    </location>
</feature>
<feature type="compositionally biased region" description="Basic and acidic residues" evidence="1">
    <location>
        <begin position="1"/>
        <end position="23"/>
    </location>
</feature>
<accession>X0XPW6</accession>
<proteinExistence type="predicted"/>
<feature type="region of interest" description="Disordered" evidence="1">
    <location>
        <begin position="1"/>
        <end position="45"/>
    </location>
</feature>
<gene>
    <name evidence="2" type="ORF">S01H1_67282</name>
</gene>
<name>X0XPW6_9ZZZZ</name>
<sequence length="120" mass="12966">MVEPKVEPQGDVKEPQKPPEGDKPPVTPEPSKTEPEPSAKPETFTREQMNQYLQASQGKKDKEIAGLTKQVAEIAGLQEGLKTANAALGAIQQEREAQELAAAEGDPDLLAQVRKRQAIA</sequence>
<dbReference type="AlphaFoldDB" id="X0XPW6"/>
<evidence type="ECO:0000256" key="1">
    <source>
        <dbReference type="SAM" id="MobiDB-lite"/>
    </source>
</evidence>